<accession>A0A9X5FCJ5</accession>
<dbReference type="SUPFAM" id="SSF46689">
    <property type="entry name" value="Homeodomain-like"/>
    <property type="match status" value="1"/>
</dbReference>
<dbReference type="AlphaFoldDB" id="A0A9X5FCJ5"/>
<feature type="domain" description="HTH tetR-type" evidence="3">
    <location>
        <begin position="15"/>
        <end position="75"/>
    </location>
</feature>
<dbReference type="RefSeq" id="WP_168446585.1">
    <property type="nucleotide sequence ID" value="NZ_JAAXOW010000001.1"/>
</dbReference>
<dbReference type="InterPro" id="IPR009057">
    <property type="entry name" value="Homeodomain-like_sf"/>
</dbReference>
<protein>
    <submittedName>
        <fullName evidence="4">TetR family transcriptional regulator</fullName>
    </submittedName>
</protein>
<keyword evidence="1 2" id="KW-0238">DNA-binding</keyword>
<evidence type="ECO:0000259" key="3">
    <source>
        <dbReference type="PROSITE" id="PS50977"/>
    </source>
</evidence>
<sequence length="224" mass="23873">MPTPTMSGLREAKKRATARELAIAAYTLVRERGYDAVTIDDIAADAGYSRRTFANHYAGKPEAVVDGFLAHAAVLTDLDETHVPTSFDDVIDASEAYVLGIINGPVLDDVRALAIVAHEHRVLESTAHARMQAYRAALAQDALGERFGSVRVHLFVGAVIGLLSGALHVVVADGVENLGCLGPGADPAPVPPAVTPELRAQLSELVAEAFTHLRHGFSERRSYS</sequence>
<dbReference type="EMBL" id="JAAXOW010000001">
    <property type="protein sequence ID" value="NKX92562.1"/>
    <property type="molecule type" value="Genomic_DNA"/>
</dbReference>
<organism evidence="4 5">
    <name type="scientific">Sanguibacter hominis ATCC BAA-789</name>
    <dbReference type="NCBI Taxonomy" id="1312740"/>
    <lineage>
        <taxon>Bacteria</taxon>
        <taxon>Bacillati</taxon>
        <taxon>Actinomycetota</taxon>
        <taxon>Actinomycetes</taxon>
        <taxon>Micrococcales</taxon>
        <taxon>Sanguibacteraceae</taxon>
        <taxon>Sanguibacter</taxon>
    </lineage>
</organism>
<dbReference type="PROSITE" id="PS50977">
    <property type="entry name" value="HTH_TETR_2"/>
    <property type="match status" value="1"/>
</dbReference>
<dbReference type="InterPro" id="IPR001647">
    <property type="entry name" value="HTH_TetR"/>
</dbReference>
<keyword evidence="5" id="KW-1185">Reference proteome</keyword>
<name>A0A9X5FCJ5_9MICO</name>
<proteinExistence type="predicted"/>
<comment type="caution">
    <text evidence="4">The sequence shown here is derived from an EMBL/GenBank/DDBJ whole genome shotgun (WGS) entry which is preliminary data.</text>
</comment>
<dbReference type="Gene3D" id="1.10.357.10">
    <property type="entry name" value="Tetracycline Repressor, domain 2"/>
    <property type="match status" value="1"/>
</dbReference>
<dbReference type="Pfam" id="PF00440">
    <property type="entry name" value="TetR_N"/>
    <property type="match status" value="1"/>
</dbReference>
<reference evidence="4 5" key="1">
    <citation type="submission" date="2020-04" db="EMBL/GenBank/DDBJ databases">
        <title>MicrobeNet Type strains.</title>
        <authorList>
            <person name="Nicholson A.C."/>
        </authorList>
    </citation>
    <scope>NUCLEOTIDE SEQUENCE [LARGE SCALE GENOMIC DNA]</scope>
    <source>
        <strain evidence="4 5">ATCC BAA-789</strain>
    </source>
</reference>
<dbReference type="GO" id="GO:0003677">
    <property type="term" value="F:DNA binding"/>
    <property type="evidence" value="ECO:0007669"/>
    <property type="project" value="UniProtKB-UniRule"/>
</dbReference>
<gene>
    <name evidence="4" type="ORF">HF995_04610</name>
</gene>
<evidence type="ECO:0000313" key="4">
    <source>
        <dbReference type="EMBL" id="NKX92562.1"/>
    </source>
</evidence>
<evidence type="ECO:0000256" key="2">
    <source>
        <dbReference type="PROSITE-ProRule" id="PRU00335"/>
    </source>
</evidence>
<evidence type="ECO:0000256" key="1">
    <source>
        <dbReference type="ARBA" id="ARBA00023125"/>
    </source>
</evidence>
<dbReference type="Proteomes" id="UP000774283">
    <property type="component" value="Unassembled WGS sequence"/>
</dbReference>
<feature type="DNA-binding region" description="H-T-H motif" evidence="2">
    <location>
        <begin position="38"/>
        <end position="57"/>
    </location>
</feature>
<evidence type="ECO:0000313" key="5">
    <source>
        <dbReference type="Proteomes" id="UP000774283"/>
    </source>
</evidence>